<feature type="compositionally biased region" description="Low complexity" evidence="1">
    <location>
        <begin position="40"/>
        <end position="69"/>
    </location>
</feature>
<dbReference type="InterPro" id="IPR004827">
    <property type="entry name" value="bZIP"/>
</dbReference>
<dbReference type="EMBL" id="KV878257">
    <property type="protein sequence ID" value="OJZ80277.1"/>
    <property type="molecule type" value="Genomic_DNA"/>
</dbReference>
<evidence type="ECO:0000313" key="4">
    <source>
        <dbReference type="Proteomes" id="UP000184063"/>
    </source>
</evidence>
<dbReference type="Gene3D" id="1.20.5.170">
    <property type="match status" value="1"/>
</dbReference>
<feature type="region of interest" description="Disordered" evidence="1">
    <location>
        <begin position="40"/>
        <end position="73"/>
    </location>
</feature>
<dbReference type="SMART" id="SM00338">
    <property type="entry name" value="BRLZ"/>
    <property type="match status" value="1"/>
</dbReference>
<feature type="domain" description="BZIP" evidence="2">
    <location>
        <begin position="84"/>
        <end position="151"/>
    </location>
</feature>
<dbReference type="SUPFAM" id="SSF57959">
    <property type="entry name" value="Leucine zipper domain"/>
    <property type="match status" value="1"/>
</dbReference>
<protein>
    <recommendedName>
        <fullName evidence="2">BZIP domain-containing protein</fullName>
    </recommendedName>
</protein>
<dbReference type="AlphaFoldDB" id="A0A1M3T0J7"/>
<evidence type="ECO:0000313" key="3">
    <source>
        <dbReference type="EMBL" id="OJZ80277.1"/>
    </source>
</evidence>
<evidence type="ECO:0000259" key="2">
    <source>
        <dbReference type="SMART" id="SM00338"/>
    </source>
</evidence>
<evidence type="ECO:0000256" key="1">
    <source>
        <dbReference type="SAM" id="MobiDB-lite"/>
    </source>
</evidence>
<dbReference type="InterPro" id="IPR046347">
    <property type="entry name" value="bZIP_sf"/>
</dbReference>
<dbReference type="VEuPathDB" id="FungiDB:ASPFODRAFT_708266"/>
<organism evidence="3 4">
    <name type="scientific">Aspergillus luchuensis (strain CBS 106.47)</name>
    <dbReference type="NCBI Taxonomy" id="1137211"/>
    <lineage>
        <taxon>Eukaryota</taxon>
        <taxon>Fungi</taxon>
        <taxon>Dikarya</taxon>
        <taxon>Ascomycota</taxon>
        <taxon>Pezizomycotina</taxon>
        <taxon>Eurotiomycetes</taxon>
        <taxon>Eurotiomycetidae</taxon>
        <taxon>Eurotiales</taxon>
        <taxon>Aspergillaceae</taxon>
        <taxon>Aspergillus</taxon>
        <taxon>Aspergillus subgen. Circumdati</taxon>
    </lineage>
</organism>
<reference evidence="4" key="1">
    <citation type="journal article" date="2017" name="Genome Biol.">
        <title>Comparative genomics reveals high biological diversity and specific adaptations in the industrially and medically important fungal genus Aspergillus.</title>
        <authorList>
            <person name="de Vries R.P."/>
            <person name="Riley R."/>
            <person name="Wiebenga A."/>
            <person name="Aguilar-Osorio G."/>
            <person name="Amillis S."/>
            <person name="Uchima C.A."/>
            <person name="Anderluh G."/>
            <person name="Asadollahi M."/>
            <person name="Askin M."/>
            <person name="Barry K."/>
            <person name="Battaglia E."/>
            <person name="Bayram O."/>
            <person name="Benocci T."/>
            <person name="Braus-Stromeyer S.A."/>
            <person name="Caldana C."/>
            <person name="Canovas D."/>
            <person name="Cerqueira G.C."/>
            <person name="Chen F."/>
            <person name="Chen W."/>
            <person name="Choi C."/>
            <person name="Clum A."/>
            <person name="Dos Santos R.A."/>
            <person name="Damasio A.R."/>
            <person name="Diallinas G."/>
            <person name="Emri T."/>
            <person name="Fekete E."/>
            <person name="Flipphi M."/>
            <person name="Freyberg S."/>
            <person name="Gallo A."/>
            <person name="Gournas C."/>
            <person name="Habgood R."/>
            <person name="Hainaut M."/>
            <person name="Harispe M.L."/>
            <person name="Henrissat B."/>
            <person name="Hilden K.S."/>
            <person name="Hope R."/>
            <person name="Hossain A."/>
            <person name="Karabika E."/>
            <person name="Karaffa L."/>
            <person name="Karanyi Z."/>
            <person name="Krasevec N."/>
            <person name="Kuo A."/>
            <person name="Kusch H."/>
            <person name="LaButti K."/>
            <person name="Lagendijk E.L."/>
            <person name="Lapidus A."/>
            <person name="Levasseur A."/>
            <person name="Lindquist E."/>
            <person name="Lipzen A."/>
            <person name="Logrieco A.F."/>
            <person name="MacCabe A."/>
            <person name="Maekelae M.R."/>
            <person name="Malavazi I."/>
            <person name="Melin P."/>
            <person name="Meyer V."/>
            <person name="Mielnichuk N."/>
            <person name="Miskei M."/>
            <person name="Molnar A.P."/>
            <person name="Mule G."/>
            <person name="Ngan C.Y."/>
            <person name="Orejas M."/>
            <person name="Orosz E."/>
            <person name="Ouedraogo J.P."/>
            <person name="Overkamp K.M."/>
            <person name="Park H.-S."/>
            <person name="Perrone G."/>
            <person name="Piumi F."/>
            <person name="Punt P.J."/>
            <person name="Ram A.F."/>
            <person name="Ramon A."/>
            <person name="Rauscher S."/>
            <person name="Record E."/>
            <person name="Riano-Pachon D.M."/>
            <person name="Robert V."/>
            <person name="Roehrig J."/>
            <person name="Ruller R."/>
            <person name="Salamov A."/>
            <person name="Salih N.S."/>
            <person name="Samson R.A."/>
            <person name="Sandor E."/>
            <person name="Sanguinetti M."/>
            <person name="Schuetze T."/>
            <person name="Sepcic K."/>
            <person name="Shelest E."/>
            <person name="Sherlock G."/>
            <person name="Sophianopoulou V."/>
            <person name="Squina F.M."/>
            <person name="Sun H."/>
            <person name="Susca A."/>
            <person name="Todd R.B."/>
            <person name="Tsang A."/>
            <person name="Unkles S.E."/>
            <person name="van de Wiele N."/>
            <person name="van Rossen-Uffink D."/>
            <person name="Oliveira J.V."/>
            <person name="Vesth T.C."/>
            <person name="Visser J."/>
            <person name="Yu J.-H."/>
            <person name="Zhou M."/>
            <person name="Andersen M.R."/>
            <person name="Archer D.B."/>
            <person name="Baker S.E."/>
            <person name="Benoit I."/>
            <person name="Brakhage A.A."/>
            <person name="Braus G.H."/>
            <person name="Fischer R."/>
            <person name="Frisvad J.C."/>
            <person name="Goldman G.H."/>
            <person name="Houbraken J."/>
            <person name="Oakley B."/>
            <person name="Pocsi I."/>
            <person name="Scazzocchio C."/>
            <person name="Seiboth B."/>
            <person name="vanKuyk P.A."/>
            <person name="Wortman J."/>
            <person name="Dyer P.S."/>
            <person name="Grigoriev I.V."/>
        </authorList>
    </citation>
    <scope>NUCLEOTIDE SEQUENCE [LARGE SCALE GENOMIC DNA]</scope>
    <source>
        <strain evidence="4">CBS 106.47</strain>
    </source>
</reference>
<accession>A0A1M3T0J7</accession>
<proteinExistence type="predicted"/>
<dbReference type="GO" id="GO:0003700">
    <property type="term" value="F:DNA-binding transcription factor activity"/>
    <property type="evidence" value="ECO:0007669"/>
    <property type="project" value="InterPro"/>
</dbReference>
<gene>
    <name evidence="3" type="ORF">ASPFODRAFT_708266</name>
</gene>
<sequence length="201" mass="23611">MHRLNDHQQESPTARAFTFDVAAQMCPTAVRKVTLRNSITKNSNNDSSSNHSLLESSNYSSNKESSTDSSRMEFHIIPSPGYEEHERERRKCESFLERNRVVTIKYRKKGKEHAKHMESLCETVLQENTILQTEVVRLQGEILNLKNKLCCDIPNAEMRGSSANWCEWWHRFLVRLRLYSGTWRDRQSHWNRQGVPSSFRR</sequence>
<dbReference type="Proteomes" id="UP000184063">
    <property type="component" value="Unassembled WGS sequence"/>
</dbReference>
<name>A0A1M3T0J7_ASPLC</name>